<comment type="caution">
    <text evidence="2">The sequence shown here is derived from an EMBL/GenBank/DDBJ whole genome shotgun (WGS) entry which is preliminary data.</text>
</comment>
<evidence type="ECO:0000313" key="3">
    <source>
        <dbReference type="Proteomes" id="UP001149140"/>
    </source>
</evidence>
<reference evidence="2" key="1">
    <citation type="submission" date="2022-10" db="EMBL/GenBank/DDBJ databases">
        <title>The WGS of Solirubrobacter ginsenosidimutans DSM 21036.</title>
        <authorList>
            <person name="Jiang Z."/>
        </authorList>
    </citation>
    <scope>NUCLEOTIDE SEQUENCE</scope>
    <source>
        <strain evidence="2">DSM 21036</strain>
    </source>
</reference>
<proteinExistence type="predicted"/>
<name>A0A9X3S048_9ACTN</name>
<dbReference type="Proteomes" id="UP001149140">
    <property type="component" value="Unassembled WGS sequence"/>
</dbReference>
<evidence type="ECO:0000259" key="1">
    <source>
        <dbReference type="Pfam" id="PF13619"/>
    </source>
</evidence>
<dbReference type="InterPro" id="IPR025309">
    <property type="entry name" value="KTSC_dom"/>
</dbReference>
<accession>A0A9X3S048</accession>
<dbReference type="EMBL" id="JAPDOD010000003">
    <property type="protein sequence ID" value="MDA0159632.1"/>
    <property type="molecule type" value="Genomic_DNA"/>
</dbReference>
<keyword evidence="3" id="KW-1185">Reference proteome</keyword>
<gene>
    <name evidence="2" type="ORF">OM076_05115</name>
</gene>
<organism evidence="2 3">
    <name type="scientific">Solirubrobacter ginsenosidimutans</name>
    <dbReference type="NCBI Taxonomy" id="490573"/>
    <lineage>
        <taxon>Bacteria</taxon>
        <taxon>Bacillati</taxon>
        <taxon>Actinomycetota</taxon>
        <taxon>Thermoleophilia</taxon>
        <taxon>Solirubrobacterales</taxon>
        <taxon>Solirubrobacteraceae</taxon>
        <taxon>Solirubrobacter</taxon>
    </lineage>
</organism>
<dbReference type="RefSeq" id="WP_270038391.1">
    <property type="nucleotide sequence ID" value="NZ_JAPDOD010000003.1"/>
</dbReference>
<sequence>MKRVEWQPCSSAAIDRYRYRAGALEIVFADSDEYYTFPCSEMLYEEFLVAPSKGRFVNGVLKPHAETLGWTPTPKPL</sequence>
<feature type="domain" description="KTSC" evidence="1">
    <location>
        <begin position="11"/>
        <end position="63"/>
    </location>
</feature>
<dbReference type="Pfam" id="PF13619">
    <property type="entry name" value="KTSC"/>
    <property type="match status" value="1"/>
</dbReference>
<evidence type="ECO:0000313" key="2">
    <source>
        <dbReference type="EMBL" id="MDA0159632.1"/>
    </source>
</evidence>
<dbReference type="AlphaFoldDB" id="A0A9X3S048"/>
<protein>
    <submittedName>
        <fullName evidence="2">KTSC domain-containing protein</fullName>
    </submittedName>
</protein>